<evidence type="ECO:0000313" key="2">
    <source>
        <dbReference type="Proteomes" id="UP000728968"/>
    </source>
</evidence>
<accession>A0ABS2G442</accession>
<dbReference type="RefSeq" id="WP_204716822.1">
    <property type="nucleotide sequence ID" value="NZ_JACJLT010000218.1"/>
</dbReference>
<reference evidence="1 2" key="1">
    <citation type="journal article" date="2021" name="Sci. Rep.">
        <title>The distribution of antibiotic resistance genes in chicken gut microbiota commensals.</title>
        <authorList>
            <person name="Juricova H."/>
            <person name="Matiasovicova J."/>
            <person name="Kubasova T."/>
            <person name="Cejkova D."/>
            <person name="Rychlik I."/>
        </authorList>
    </citation>
    <scope>NUCLEOTIDE SEQUENCE [LARGE SCALE GENOMIC DNA]</scope>
    <source>
        <strain evidence="1 2">An425</strain>
    </source>
</reference>
<organism evidence="1 2">
    <name type="scientific">Fusobacterium mortiferum</name>
    <dbReference type="NCBI Taxonomy" id="850"/>
    <lineage>
        <taxon>Bacteria</taxon>
        <taxon>Fusobacteriati</taxon>
        <taxon>Fusobacteriota</taxon>
        <taxon>Fusobacteriia</taxon>
        <taxon>Fusobacteriales</taxon>
        <taxon>Fusobacteriaceae</taxon>
        <taxon>Fusobacterium</taxon>
    </lineage>
</organism>
<comment type="caution">
    <text evidence="1">The sequence shown here is derived from an EMBL/GenBank/DDBJ whole genome shotgun (WGS) entry which is preliminary data.</text>
</comment>
<gene>
    <name evidence="1" type="ORF">H6A04_11225</name>
</gene>
<dbReference type="EMBL" id="JACJLT010000218">
    <property type="protein sequence ID" value="MBM6876204.1"/>
    <property type="molecule type" value="Genomic_DNA"/>
</dbReference>
<protein>
    <submittedName>
        <fullName evidence="1">Uncharacterized protein</fullName>
    </submittedName>
</protein>
<name>A0ABS2G442_FUSMR</name>
<dbReference type="Proteomes" id="UP000728968">
    <property type="component" value="Unassembled WGS sequence"/>
</dbReference>
<sequence length="118" mass="13997">MKKDVMLKAWELFRKGYSEVFGECLKGAWTLIKKVRKFYIQGKIVAFEVLDNKMVKDRAFKHTVNRDNLLPNCTYPRDKKGEMTYSLRTWIKPGIARIYADEFVDGIFFDKSYVQTRI</sequence>
<keyword evidence="2" id="KW-1185">Reference proteome</keyword>
<evidence type="ECO:0000313" key="1">
    <source>
        <dbReference type="EMBL" id="MBM6876204.1"/>
    </source>
</evidence>
<proteinExistence type="predicted"/>